<name>A0AAD7JA08_9AGAR</name>
<dbReference type="InterPro" id="IPR036291">
    <property type="entry name" value="NAD(P)-bd_dom_sf"/>
</dbReference>
<protein>
    <submittedName>
        <fullName evidence="5">Aminoadipate reductase</fullName>
    </submittedName>
</protein>
<reference evidence="5" key="1">
    <citation type="submission" date="2023-03" db="EMBL/GenBank/DDBJ databases">
        <title>Massive genome expansion in bonnet fungi (Mycena s.s.) driven by repeated elements and novel gene families across ecological guilds.</title>
        <authorList>
            <consortium name="Lawrence Berkeley National Laboratory"/>
            <person name="Harder C.B."/>
            <person name="Miyauchi S."/>
            <person name="Viragh M."/>
            <person name="Kuo A."/>
            <person name="Thoen E."/>
            <person name="Andreopoulos B."/>
            <person name="Lu D."/>
            <person name="Skrede I."/>
            <person name="Drula E."/>
            <person name="Henrissat B."/>
            <person name="Morin E."/>
            <person name="Kohler A."/>
            <person name="Barry K."/>
            <person name="LaButti K."/>
            <person name="Morin E."/>
            <person name="Salamov A."/>
            <person name="Lipzen A."/>
            <person name="Mereny Z."/>
            <person name="Hegedus B."/>
            <person name="Baldrian P."/>
            <person name="Stursova M."/>
            <person name="Weitz H."/>
            <person name="Taylor A."/>
            <person name="Grigoriev I.V."/>
            <person name="Nagy L.G."/>
            <person name="Martin F."/>
            <person name="Kauserud H."/>
        </authorList>
    </citation>
    <scope>NUCLEOTIDE SEQUENCE</scope>
    <source>
        <strain evidence="5">CBHHK188m</strain>
    </source>
</reference>
<evidence type="ECO:0000256" key="2">
    <source>
        <dbReference type="ARBA" id="ARBA00022553"/>
    </source>
</evidence>
<keyword evidence="2" id="KW-0597">Phosphoprotein</keyword>
<dbReference type="Pfam" id="PF00501">
    <property type="entry name" value="AMP-binding"/>
    <property type="match status" value="1"/>
</dbReference>
<organism evidence="5 6">
    <name type="scientific">Mycena maculata</name>
    <dbReference type="NCBI Taxonomy" id="230809"/>
    <lineage>
        <taxon>Eukaryota</taxon>
        <taxon>Fungi</taxon>
        <taxon>Dikarya</taxon>
        <taxon>Basidiomycota</taxon>
        <taxon>Agaricomycotina</taxon>
        <taxon>Agaricomycetes</taxon>
        <taxon>Agaricomycetidae</taxon>
        <taxon>Agaricales</taxon>
        <taxon>Marasmiineae</taxon>
        <taxon>Mycenaceae</taxon>
        <taxon>Mycena</taxon>
    </lineage>
</organism>
<dbReference type="InterPro" id="IPR020806">
    <property type="entry name" value="PKS_PP-bd"/>
</dbReference>
<dbReference type="EMBL" id="JARJLG010000050">
    <property type="protein sequence ID" value="KAJ7760088.1"/>
    <property type="molecule type" value="Genomic_DNA"/>
</dbReference>
<dbReference type="SUPFAM" id="SSF56801">
    <property type="entry name" value="Acetyl-CoA synthetase-like"/>
    <property type="match status" value="1"/>
</dbReference>
<evidence type="ECO:0000259" key="4">
    <source>
        <dbReference type="SMART" id="SM00823"/>
    </source>
</evidence>
<evidence type="ECO:0000313" key="6">
    <source>
        <dbReference type="Proteomes" id="UP001215280"/>
    </source>
</evidence>
<accession>A0AAD7JA08</accession>
<dbReference type="PROSITE" id="PS00455">
    <property type="entry name" value="AMP_BINDING"/>
    <property type="match status" value="1"/>
</dbReference>
<dbReference type="Pfam" id="PF23562">
    <property type="entry name" value="AMP-binding_C_3"/>
    <property type="match status" value="1"/>
</dbReference>
<dbReference type="SMART" id="SM00823">
    <property type="entry name" value="PKS_PP"/>
    <property type="match status" value="1"/>
</dbReference>
<keyword evidence="6" id="KW-1185">Reference proteome</keyword>
<dbReference type="SUPFAM" id="SSF51735">
    <property type="entry name" value="NAD(P)-binding Rossmann-fold domains"/>
    <property type="match status" value="1"/>
</dbReference>
<dbReference type="AlphaFoldDB" id="A0AAD7JA08"/>
<dbReference type="InterPro" id="IPR000873">
    <property type="entry name" value="AMP-dep_synth/lig_dom"/>
</dbReference>
<dbReference type="InterPro" id="IPR051414">
    <property type="entry name" value="Adenylate-forming_Reductase"/>
</dbReference>
<evidence type="ECO:0000313" key="5">
    <source>
        <dbReference type="EMBL" id="KAJ7760088.1"/>
    </source>
</evidence>
<comment type="caution">
    <text evidence="5">The sequence shown here is derived from an EMBL/GenBank/DDBJ whole genome shotgun (WGS) entry which is preliminary data.</text>
</comment>
<dbReference type="InterPro" id="IPR020845">
    <property type="entry name" value="AMP-binding_CS"/>
</dbReference>
<evidence type="ECO:0000256" key="1">
    <source>
        <dbReference type="ARBA" id="ARBA00022450"/>
    </source>
</evidence>
<feature type="domain" description="Polyketide synthase-like phosphopantetheine-binding" evidence="4">
    <location>
        <begin position="587"/>
        <end position="669"/>
    </location>
</feature>
<dbReference type="PANTHER" id="PTHR43439">
    <property type="entry name" value="PHENYLACETATE-COENZYME A LIGASE"/>
    <property type="match status" value="1"/>
</dbReference>
<dbReference type="InterPro" id="IPR057326">
    <property type="entry name" value="KR_dom"/>
</dbReference>
<dbReference type="InterPro" id="IPR013120">
    <property type="entry name" value="FAR_NAD-bd"/>
</dbReference>
<dbReference type="PANTHER" id="PTHR43439:SF2">
    <property type="entry name" value="ENZYME, PUTATIVE (JCVI)-RELATED"/>
    <property type="match status" value="1"/>
</dbReference>
<proteinExistence type="predicted"/>
<evidence type="ECO:0000259" key="3">
    <source>
        <dbReference type="SMART" id="SM00822"/>
    </source>
</evidence>
<keyword evidence="1" id="KW-0596">Phosphopantetheine</keyword>
<feature type="domain" description="Ketoreductase" evidence="3">
    <location>
        <begin position="710"/>
        <end position="906"/>
    </location>
</feature>
<dbReference type="Pfam" id="PF07993">
    <property type="entry name" value="NAD_binding_4"/>
    <property type="match status" value="1"/>
</dbReference>
<dbReference type="Proteomes" id="UP001215280">
    <property type="component" value="Unassembled WGS sequence"/>
</dbReference>
<dbReference type="InterPro" id="IPR042099">
    <property type="entry name" value="ANL_N_sf"/>
</dbReference>
<gene>
    <name evidence="5" type="ORF">DFH07DRAFT_1060107</name>
</gene>
<dbReference type="Gene3D" id="3.40.50.720">
    <property type="entry name" value="NAD(P)-binding Rossmann-like Domain"/>
    <property type="match status" value="1"/>
</dbReference>
<dbReference type="GO" id="GO:0031177">
    <property type="term" value="F:phosphopantetheine binding"/>
    <property type="evidence" value="ECO:0007669"/>
    <property type="project" value="InterPro"/>
</dbReference>
<dbReference type="Gene3D" id="3.40.50.12780">
    <property type="entry name" value="N-terminal domain of ligase-like"/>
    <property type="match status" value="1"/>
</dbReference>
<dbReference type="SMART" id="SM00822">
    <property type="entry name" value="PKS_KR"/>
    <property type="match status" value="1"/>
</dbReference>
<sequence>MASTFQVITMSTVLPPLDCSLNVSEILDFHISNENRGPAYTFADADGHITEISHFEFSRAAHRVAHLLRPQRRGPEGQVLAIVALTDALIYQTIVAGCIKAGLVPFSISHRNSAAAVLHLLNDAGSHRLLVTKGSLSALVDSVSADLAATSPPYELSVEEIPLLGQIYPHLGHETTEDAFLPYPDPPTRPALDEVALYLHSSGSTGFPKCIPETHRTLIHYAALEGLSNLQELSPRQAVGALPAFHMMGLTTQFIFPILNGGTACIYPLVSTATEYGIPIIPTPENTIENAQRVKATGIMAVPALILEWQSPEHVQYLKTLKVLAYSGGPLASRVGDFLVSQGVNLVPVYGGTEFGVPTLVERRQAGEDAGEWAWFRFCSRVNVRWVPQGDGTFECQFLTVPETHQVAVENLPDVKGYSTKDLFERHPTKPDLYKIVGRLDDVLIMANGEKTVPGPMEDIMTASPLIHGAVMFGRERNQVGVLVEPNSQHKLDPSDEKELANFRNLIWPVVEQANENSPAFARIYKEMILVTHPGKPMVRAPKGTVIKKSTIALYDEEIRALYDTIEASGNAANDVEPPSSWTAQDLEPWLTTHASLLADKDIRGGHDLFDQGFDSLNATFLRHRIVGALKNSAGSEAKVMAAAQKIPQNFVYSHPSIEELARAIVGLVNDDASGSDDGGKTLVEEMITKYSQGFDTAIRKSTTSSSKKAVVLLTGSTGGLGSHLLEMLLDSASVERVYAFNRKGRTPLSERQHEAFADRALDVKLLSSDKLVYVEGDASRSDLGLPADVWTALRDSVTAIIHNAWMLDFNKSLSSFESHVKGTRNLIDLARQSPNGSHIRFLFTSSIGSAQGWDQKRGPFPEELQLDANVAVGNGYGESKYVSERILAASGLQATSFRIGQVSGATSNGAWSTTDWVPAIVKSSIAMGNFPSDPSGVVAWIPPEAVSHTIVDAALRTEQAPFAINLVHPRPVPWNTVMSSVASYAQLPLIPFPDWVEQLRARSTRATAEDIDNIPGIKLLDFFTAAVSGQGNIEFSTAKAQELSDSMKFLKPLSEADAHRWMQYWKEKSFIV</sequence>